<sequence>MGTVLLVDHLPIVRNGLRALLERAGHTVLAEVDNGQDALMQCRQLHPDMVIIELLVPRLGGLDLLRRLRASHESIKLLVYSVQEASLYATRSLQAGADAYVSKTDAVTELESALLALSHGRRYFPREVTRQDTHSLRDEGESELEQLSGRELTVLQMLSQGLNNKDIAEQLSLSYKTVSTYKARLHQKLKVSSDFQLLEVARTFGLVAGEEPSEGQEPFLDPQLLREYDLLRALLDSAPYPMFVRDLEGRLLMCNRRYLAYTGESFENLRGTTLAQAKWLPAQMRQDSEMRLREAVIRQESFMAEAVFENDGISNVMYVWCTPFRNDAGELVAMFGGMRDLTERDRLLTTLRHEGAEARYESHLKSSALAAVSQELQVKIEAMHKSFKAVLLPDLDHPERMLDKLTQHVDSMRQSLARLDDWITLDAHDQETLHEAHNLGALTEELLGPIRQQLESKGCQLNLGPGLRALKSAWIDVRHYRQLLESLFAYLLQGTPLPGISLILTTRILPRGFLRLSLEVSPWHEPGEDAPSALLAHASIQRLVLVLQGKVQTESSVDGRPLVWRLELDLPQDLGSAL</sequence>
<dbReference type="Pfam" id="PF08448">
    <property type="entry name" value="PAS_4"/>
    <property type="match status" value="1"/>
</dbReference>
<keyword evidence="4" id="KW-0238">DNA-binding</keyword>
<evidence type="ECO:0000259" key="9">
    <source>
        <dbReference type="PROSITE" id="PS50112"/>
    </source>
</evidence>
<evidence type="ECO:0000259" key="10">
    <source>
        <dbReference type="PROSITE" id="PS50113"/>
    </source>
</evidence>
<accession>A0A5E7LKI8</accession>
<evidence type="ECO:0000259" key="8">
    <source>
        <dbReference type="PROSITE" id="PS50110"/>
    </source>
</evidence>
<dbReference type="Gene3D" id="3.40.50.2300">
    <property type="match status" value="1"/>
</dbReference>
<dbReference type="PROSITE" id="PS00622">
    <property type="entry name" value="HTH_LUXR_1"/>
    <property type="match status" value="1"/>
</dbReference>
<dbReference type="SMART" id="SM00091">
    <property type="entry name" value="PAS"/>
    <property type="match status" value="1"/>
</dbReference>
<dbReference type="SUPFAM" id="SSF52172">
    <property type="entry name" value="CheY-like"/>
    <property type="match status" value="1"/>
</dbReference>
<dbReference type="PROSITE" id="PS50043">
    <property type="entry name" value="HTH_LUXR_2"/>
    <property type="match status" value="1"/>
</dbReference>
<dbReference type="InterPro" id="IPR011006">
    <property type="entry name" value="CheY-like_superfamily"/>
</dbReference>
<feature type="domain" description="PAC" evidence="10">
    <location>
        <begin position="286"/>
        <end position="353"/>
    </location>
</feature>
<dbReference type="GO" id="GO:0000160">
    <property type="term" value="P:phosphorelay signal transduction system"/>
    <property type="evidence" value="ECO:0007669"/>
    <property type="project" value="InterPro"/>
</dbReference>
<organism evidence="11 12">
    <name type="scientific">Pseudomonas fluorescens</name>
    <dbReference type="NCBI Taxonomy" id="294"/>
    <lineage>
        <taxon>Bacteria</taxon>
        <taxon>Pseudomonadati</taxon>
        <taxon>Pseudomonadota</taxon>
        <taxon>Gammaproteobacteria</taxon>
        <taxon>Pseudomonadales</taxon>
        <taxon>Pseudomonadaceae</taxon>
        <taxon>Pseudomonas</taxon>
    </lineage>
</organism>
<dbReference type="PROSITE" id="PS50110">
    <property type="entry name" value="RESPONSE_REGULATORY"/>
    <property type="match status" value="1"/>
</dbReference>
<keyword evidence="2" id="KW-0808">Transferase</keyword>
<evidence type="ECO:0000313" key="11">
    <source>
        <dbReference type="EMBL" id="VVP14660.1"/>
    </source>
</evidence>
<reference evidence="11 12" key="1">
    <citation type="submission" date="2019-09" db="EMBL/GenBank/DDBJ databases">
        <authorList>
            <person name="Chandra G."/>
            <person name="Truman W A."/>
        </authorList>
    </citation>
    <scope>NUCLEOTIDE SEQUENCE [LARGE SCALE GENOMIC DNA]</scope>
    <source>
        <strain evidence="11">PS880</strain>
    </source>
</reference>
<dbReference type="CDD" id="cd06170">
    <property type="entry name" value="LuxR_C_like"/>
    <property type="match status" value="1"/>
</dbReference>
<dbReference type="InterPro" id="IPR035965">
    <property type="entry name" value="PAS-like_dom_sf"/>
</dbReference>
<dbReference type="PRINTS" id="PR00038">
    <property type="entry name" value="HTHLUXR"/>
</dbReference>
<evidence type="ECO:0000256" key="4">
    <source>
        <dbReference type="ARBA" id="ARBA00023125"/>
    </source>
</evidence>
<feature type="domain" description="PAS" evidence="9">
    <location>
        <begin position="227"/>
        <end position="299"/>
    </location>
</feature>
<comment type="caution">
    <text evidence="6">Lacks conserved residue(s) required for the propagation of feature annotation.</text>
</comment>
<dbReference type="PROSITE" id="PS50113">
    <property type="entry name" value="PAC"/>
    <property type="match status" value="1"/>
</dbReference>
<dbReference type="InterPro" id="IPR000014">
    <property type="entry name" value="PAS"/>
</dbReference>
<dbReference type="CDD" id="cd00130">
    <property type="entry name" value="PAS"/>
    <property type="match status" value="1"/>
</dbReference>
<keyword evidence="1" id="KW-0597">Phosphoprotein</keyword>
<dbReference type="NCBIfam" id="TIGR00229">
    <property type="entry name" value="sensory_box"/>
    <property type="match status" value="1"/>
</dbReference>
<dbReference type="RefSeq" id="WP_150780735.1">
    <property type="nucleotide sequence ID" value="NZ_CABVIH010000017.1"/>
</dbReference>
<dbReference type="GO" id="GO:0016301">
    <property type="term" value="F:kinase activity"/>
    <property type="evidence" value="ECO:0007669"/>
    <property type="project" value="UniProtKB-KW"/>
</dbReference>
<dbReference type="SMART" id="SM00448">
    <property type="entry name" value="REC"/>
    <property type="match status" value="1"/>
</dbReference>
<evidence type="ECO:0000256" key="2">
    <source>
        <dbReference type="ARBA" id="ARBA00022777"/>
    </source>
</evidence>
<keyword evidence="5" id="KW-0804">Transcription</keyword>
<dbReference type="AlphaFoldDB" id="A0A5E7LKI8"/>
<dbReference type="PROSITE" id="PS50112">
    <property type="entry name" value="PAS"/>
    <property type="match status" value="1"/>
</dbReference>
<dbReference type="InterPro" id="IPR000700">
    <property type="entry name" value="PAS-assoc_C"/>
</dbReference>
<feature type="domain" description="Response regulatory" evidence="8">
    <location>
        <begin position="3"/>
        <end position="118"/>
    </location>
</feature>
<dbReference type="SUPFAM" id="SSF55785">
    <property type="entry name" value="PYP-like sensor domain (PAS domain)"/>
    <property type="match status" value="1"/>
</dbReference>
<dbReference type="Gene3D" id="3.30.450.20">
    <property type="entry name" value="PAS domain"/>
    <property type="match status" value="1"/>
</dbReference>
<evidence type="ECO:0000256" key="1">
    <source>
        <dbReference type="ARBA" id="ARBA00022553"/>
    </source>
</evidence>
<dbReference type="PANTHER" id="PTHR43214">
    <property type="entry name" value="TWO-COMPONENT RESPONSE REGULATOR"/>
    <property type="match status" value="1"/>
</dbReference>
<dbReference type="InterPro" id="IPR058245">
    <property type="entry name" value="NreC/VraR/RcsB-like_REC"/>
</dbReference>
<dbReference type="EMBL" id="CABVIH010000017">
    <property type="protein sequence ID" value="VVP14660.1"/>
    <property type="molecule type" value="Genomic_DNA"/>
</dbReference>
<dbReference type="SMART" id="SM00421">
    <property type="entry name" value="HTH_LUXR"/>
    <property type="match status" value="1"/>
</dbReference>
<dbReference type="Pfam" id="PF00072">
    <property type="entry name" value="Response_reg"/>
    <property type="match status" value="1"/>
</dbReference>
<dbReference type="Pfam" id="PF00196">
    <property type="entry name" value="GerE"/>
    <property type="match status" value="1"/>
</dbReference>
<evidence type="ECO:0000259" key="7">
    <source>
        <dbReference type="PROSITE" id="PS50043"/>
    </source>
</evidence>
<protein>
    <submittedName>
        <fullName evidence="11">Transcriptional regulatory protein RcsB</fullName>
    </submittedName>
</protein>
<dbReference type="PANTHER" id="PTHR43214:SF41">
    <property type="entry name" value="NITRATE_NITRITE RESPONSE REGULATOR PROTEIN NARP"/>
    <property type="match status" value="1"/>
</dbReference>
<proteinExistence type="predicted"/>
<name>A0A5E7LKI8_PSEFL</name>
<dbReference type="InterPro" id="IPR013656">
    <property type="entry name" value="PAS_4"/>
</dbReference>
<gene>
    <name evidence="11" type="primary">rcsB_2</name>
    <name evidence="11" type="ORF">PS880_03497</name>
</gene>
<dbReference type="InterPro" id="IPR000792">
    <property type="entry name" value="Tscrpt_reg_LuxR_C"/>
</dbReference>
<dbReference type="CDD" id="cd17535">
    <property type="entry name" value="REC_NarL-like"/>
    <property type="match status" value="1"/>
</dbReference>
<evidence type="ECO:0000256" key="5">
    <source>
        <dbReference type="ARBA" id="ARBA00023163"/>
    </source>
</evidence>
<keyword evidence="2" id="KW-0418">Kinase</keyword>
<feature type="domain" description="HTH luxR-type" evidence="7">
    <location>
        <begin position="140"/>
        <end position="205"/>
    </location>
</feature>
<evidence type="ECO:0000256" key="3">
    <source>
        <dbReference type="ARBA" id="ARBA00023015"/>
    </source>
</evidence>
<dbReference type="Proteomes" id="UP000375525">
    <property type="component" value="Unassembled WGS sequence"/>
</dbReference>
<evidence type="ECO:0000256" key="6">
    <source>
        <dbReference type="PROSITE-ProRule" id="PRU00169"/>
    </source>
</evidence>
<evidence type="ECO:0000313" key="12">
    <source>
        <dbReference type="Proteomes" id="UP000375525"/>
    </source>
</evidence>
<dbReference type="OrthoDB" id="7027232at2"/>
<dbReference type="GO" id="GO:0006355">
    <property type="term" value="P:regulation of DNA-templated transcription"/>
    <property type="evidence" value="ECO:0007669"/>
    <property type="project" value="InterPro"/>
</dbReference>
<dbReference type="InterPro" id="IPR001789">
    <property type="entry name" value="Sig_transdc_resp-reg_receiver"/>
</dbReference>
<dbReference type="InterPro" id="IPR039420">
    <property type="entry name" value="WalR-like"/>
</dbReference>
<keyword evidence="3" id="KW-0805">Transcription regulation</keyword>
<dbReference type="GO" id="GO:0003677">
    <property type="term" value="F:DNA binding"/>
    <property type="evidence" value="ECO:0007669"/>
    <property type="project" value="UniProtKB-KW"/>
</dbReference>